<reference evidence="3" key="1">
    <citation type="journal article" date="2018" name="Nat. Microbiol.">
        <title>Leveraging single-cell genomics to expand the fungal tree of life.</title>
        <authorList>
            <person name="Ahrendt S.R."/>
            <person name="Quandt C.A."/>
            <person name="Ciobanu D."/>
            <person name="Clum A."/>
            <person name="Salamov A."/>
            <person name="Andreopoulos B."/>
            <person name="Cheng J.F."/>
            <person name="Woyke T."/>
            <person name="Pelin A."/>
            <person name="Henrissat B."/>
            <person name="Reynolds N.K."/>
            <person name="Benny G.L."/>
            <person name="Smith M.E."/>
            <person name="James T.Y."/>
            <person name="Grigoriev I.V."/>
        </authorList>
    </citation>
    <scope>NUCLEOTIDE SEQUENCE [LARGE SCALE GENOMIC DNA]</scope>
    <source>
        <strain evidence="3">ATCC 52028</strain>
    </source>
</reference>
<accession>A0A4P9X1L0</accession>
<proteinExistence type="predicted"/>
<evidence type="ECO:0000313" key="2">
    <source>
        <dbReference type="EMBL" id="RKO98823.1"/>
    </source>
</evidence>
<sequence length="170" mass="18765">MRPSAIACVVRYLPPSRRPLARLPTPIMRSPFARADVTASRPSHPSTAPSTAPRPPGQPRHAPGNPNAPYVPPPNDRLMSFCEIWRNPRGRAHLVFIMAGPLFLWSSWQLGTMLLQDQPLVQLQRAEDAADAAADAARRGAESDRLVYRDPRRVAREQEALGTAVPRPSL</sequence>
<dbReference type="AlphaFoldDB" id="A0A4P9X1L0"/>
<feature type="compositionally biased region" description="Low complexity" evidence="1">
    <location>
        <begin position="38"/>
        <end position="51"/>
    </location>
</feature>
<dbReference type="EMBL" id="ML014357">
    <property type="protein sequence ID" value="RKO98823.1"/>
    <property type="molecule type" value="Genomic_DNA"/>
</dbReference>
<feature type="region of interest" description="Disordered" evidence="1">
    <location>
        <begin position="131"/>
        <end position="151"/>
    </location>
</feature>
<gene>
    <name evidence="2" type="ORF">CXG81DRAFT_28380</name>
</gene>
<feature type="region of interest" description="Disordered" evidence="1">
    <location>
        <begin position="36"/>
        <end position="72"/>
    </location>
</feature>
<evidence type="ECO:0000256" key="1">
    <source>
        <dbReference type="SAM" id="MobiDB-lite"/>
    </source>
</evidence>
<name>A0A4P9X1L0_9FUNG</name>
<evidence type="ECO:0000313" key="3">
    <source>
        <dbReference type="Proteomes" id="UP000274922"/>
    </source>
</evidence>
<keyword evidence="3" id="KW-1185">Reference proteome</keyword>
<protein>
    <submittedName>
        <fullName evidence="2">Uncharacterized protein</fullName>
    </submittedName>
</protein>
<dbReference type="Proteomes" id="UP000274922">
    <property type="component" value="Unassembled WGS sequence"/>
</dbReference>
<organism evidence="2 3">
    <name type="scientific">Caulochytrium protostelioides</name>
    <dbReference type="NCBI Taxonomy" id="1555241"/>
    <lineage>
        <taxon>Eukaryota</taxon>
        <taxon>Fungi</taxon>
        <taxon>Fungi incertae sedis</taxon>
        <taxon>Chytridiomycota</taxon>
        <taxon>Chytridiomycota incertae sedis</taxon>
        <taxon>Chytridiomycetes</taxon>
        <taxon>Caulochytriales</taxon>
        <taxon>Caulochytriaceae</taxon>
        <taxon>Caulochytrium</taxon>
    </lineage>
</organism>
<feature type="compositionally biased region" description="Basic and acidic residues" evidence="1">
    <location>
        <begin position="136"/>
        <end position="151"/>
    </location>
</feature>